<feature type="compositionally biased region" description="Basic and acidic residues" evidence="1">
    <location>
        <begin position="1460"/>
        <end position="1473"/>
    </location>
</feature>
<accession>A0A0D9QPW8</accession>
<feature type="region of interest" description="Disordered" evidence="1">
    <location>
        <begin position="705"/>
        <end position="764"/>
    </location>
</feature>
<feature type="compositionally biased region" description="Polar residues" evidence="1">
    <location>
        <begin position="605"/>
        <end position="616"/>
    </location>
</feature>
<feature type="region of interest" description="Disordered" evidence="1">
    <location>
        <begin position="451"/>
        <end position="555"/>
    </location>
</feature>
<evidence type="ECO:0000256" key="1">
    <source>
        <dbReference type="SAM" id="MobiDB-lite"/>
    </source>
</evidence>
<dbReference type="OMA" id="CLDIAPY"/>
<feature type="compositionally biased region" description="Basic and acidic residues" evidence="1">
    <location>
        <begin position="949"/>
        <end position="964"/>
    </location>
</feature>
<feature type="region of interest" description="Disordered" evidence="1">
    <location>
        <begin position="604"/>
        <end position="654"/>
    </location>
</feature>
<dbReference type="RefSeq" id="XP_012335674.1">
    <property type="nucleotide sequence ID" value="XM_012480251.1"/>
</dbReference>
<feature type="compositionally biased region" description="Basic and acidic residues" evidence="1">
    <location>
        <begin position="1041"/>
        <end position="1054"/>
    </location>
</feature>
<keyword evidence="2" id="KW-0812">Transmembrane</keyword>
<feature type="region of interest" description="Disordered" evidence="1">
    <location>
        <begin position="1800"/>
        <end position="1851"/>
    </location>
</feature>
<feature type="region of interest" description="Disordered" evidence="1">
    <location>
        <begin position="1454"/>
        <end position="1646"/>
    </location>
</feature>
<feature type="compositionally biased region" description="Polar residues" evidence="1">
    <location>
        <begin position="483"/>
        <end position="495"/>
    </location>
</feature>
<feature type="compositionally biased region" description="Basic and acidic residues" evidence="1">
    <location>
        <begin position="1561"/>
        <end position="1640"/>
    </location>
</feature>
<feature type="compositionally biased region" description="Basic and acidic residues" evidence="1">
    <location>
        <begin position="928"/>
        <end position="940"/>
    </location>
</feature>
<feature type="region of interest" description="Disordered" evidence="1">
    <location>
        <begin position="383"/>
        <end position="402"/>
    </location>
</feature>
<feature type="compositionally biased region" description="Polar residues" evidence="1">
    <location>
        <begin position="509"/>
        <end position="520"/>
    </location>
</feature>
<feature type="region of interest" description="Disordered" evidence="1">
    <location>
        <begin position="1410"/>
        <end position="1431"/>
    </location>
</feature>
<evidence type="ECO:0000256" key="2">
    <source>
        <dbReference type="SAM" id="Phobius"/>
    </source>
</evidence>
<feature type="compositionally biased region" description="Acidic residues" evidence="1">
    <location>
        <begin position="531"/>
        <end position="543"/>
    </location>
</feature>
<feature type="region of interest" description="Disordered" evidence="1">
    <location>
        <begin position="677"/>
        <end position="696"/>
    </location>
</feature>
<protein>
    <recommendedName>
        <fullName evidence="6">TRAP-like protein</fullName>
    </recommendedName>
</protein>
<feature type="region of interest" description="Disordered" evidence="1">
    <location>
        <begin position="928"/>
        <end position="1054"/>
    </location>
</feature>
<feature type="compositionally biased region" description="Basic and acidic residues" evidence="1">
    <location>
        <begin position="544"/>
        <end position="555"/>
    </location>
</feature>
<feature type="transmembrane region" description="Helical" evidence="2">
    <location>
        <begin position="1856"/>
        <end position="1878"/>
    </location>
</feature>
<dbReference type="Proteomes" id="UP000054561">
    <property type="component" value="Unassembled WGS sequence"/>
</dbReference>
<keyword evidence="5" id="KW-1185">Reference proteome</keyword>
<feature type="compositionally biased region" description="Basic and acidic residues" evidence="1">
    <location>
        <begin position="1197"/>
        <end position="1214"/>
    </location>
</feature>
<feature type="region of interest" description="Disordered" evidence="1">
    <location>
        <begin position="1074"/>
        <end position="1098"/>
    </location>
</feature>
<evidence type="ECO:0008006" key="6">
    <source>
        <dbReference type="Google" id="ProtNLM"/>
    </source>
</evidence>
<feature type="region of interest" description="Disordered" evidence="1">
    <location>
        <begin position="1151"/>
        <end position="1214"/>
    </location>
</feature>
<sequence>MNLLMLLSTFSLLPLAFGKSFSEKYLGEDSYLFEDYCIDMNIHVLISAETRYYNRFSYLLGRRIASMAFSLENSWNYFAYSFFDDKILYTDMRRMQYGFDMMETLSTFQKDHKQYSITKHGHSNVFGSLKEYYEKYILNNPKMHYAKNVIIICKFFGEMEPSEYSDEFINYIRDIRSKNLGIFFFSDSSEKSKKLTFLISEMSNHKSSHIPLAYFFTNEIDSHARISVKRFCYALEYGATCARYNDWSDWSGPCEFRKRQRTIPKKVTLDTYIINEDYYTAHCRSLFNYELIIREDYRSECDNEIYKCRGICDEGYMFKPNVVTYEILEQYVPCNDLPICSPQQREKNHHKTYRELLGMLNKYADDLRKDEIIERKKMNKPYTGEIGEEGAQPRMLKEASAQLKKKTDSMIQRQHLLIKNHKLLLQHIDKGDQVKVIDNLGNFITVKRPTKNTQDRKVDGKIHASFDASNVDGGTDNKENGEDQSGSNIVETANVGTVGKAVRKHQDESTNVEMANSGTAGKTDGDKVAEGEEMGDTKEDDENDKERNNQEIRLNHEEAKNIPDAEEQEEEKMEQEIIKDNHLDKPDEITKVHTMDIVTKDESVEISSPSLSNGSYLPNVEGGESSNNQRIFPEENDNTKSQIGGSKDHQVNSNDYVTSKHVGDAINSDIIADASRGQSAAYHNNSPVYKSTHGARDELTDKHEQELYEETAPPERENKNSFEGQGGQDKITQMNKGVAEAETDRTDVPRESAQKEITQHGPVEDEAKVEQIANEEANQIGNNTDETTRTNEVAARTGVTTEQEKGKGDDNVRYGGQEGNIQGQELVDGESKYKHTKELGLNSQLAHRHGEEHIGTDHDSLLRDFLIMNQVPDGSRKQFELPEVENEKKKSTEHTTEMHGENYERVSGHNKQTHDTDEGIDTNVQSHTVREMNEKSEESNHLVPSAIPDETKAEEYRTESHRTDGYMLQGERISADQLHNEGKSEHQFQGKDKRERESEQKNREAEDANSTNVSENHVVTAEDQTDDKQKEETIHASSKSISERRSLEEGHEGKHFMRVETGKEHLVIENNGDSHTMSVESTGGERISGDDTNKGKVHEEDVNEHKAYYKSIKEHAAETDMNDAENIVQDSNMNDVEELEETLRENSLISHNFGDHAEANNGEKVDELSSESEPEEQTAGGHIQGAALSGNHSTHNQAKEEIEEEGRTSSEHVTEELEAGRVHTQQQVHEIQHVEEEAVKGQDAQDQISLGRKVLDHSHKSYNLDDDTEGIKELTGEFGPTHIIAGDEVTSHHVQNGIVGGHSDGVKAGDVVEGEGARERELVDDITDEHKTEDKGKNAAVDESINVVQDTDTGAHTEIGEPKDMDGSKRGGNNMDEVGESTDAGEHKANHERKEIAEIKGDHIDIVGVKDEGKQEIVDEGERNDVGEHKDIGENINVVQSEDEGELEITGESAHATETTGKHDGIIESRETGEGIDVDEQDEGAEDDGVKSKHIQGSTEEGETIKNKHIDVSHESKTTEEGKSSDINQKLHEDSRNPIDETVGGEAKKEEVAGASTQSAHNEKGQVTPKEHEEVNNLDRKDENEQKVEDKHKQNLDYRINDEEKASISPYEKTEVTKEKDGEMKKELYEKSTTHSKNEPTGEAASRTNVDIDSIIAQHKTSVLPEEESNIIESGKEKADVKNINEIIDNVVNTYDSKKMNSENEEYVKEKLDVLEDLVDSTKQVEGGKNEHPYKYYSDMKTVHKIFYKKNSNGQLENDKYLIVGQNNFIIDSDDTKTPFPQNMSKRVSELLQEQIQTEVTNTLNEDEKARKEVTEGGKNGDGNDNARENGSGNEDADGNASQGGRSESKAHNSNAFKYGSITVFAGAVVILVSMYIYRHAQNYVSGEKDNPNNMEYQFTPEVAMNEDKGKDITCGKSGYIEEGWS</sequence>
<evidence type="ECO:0000256" key="3">
    <source>
        <dbReference type="SAM" id="SignalP"/>
    </source>
</evidence>
<feature type="region of interest" description="Disordered" evidence="1">
    <location>
        <begin position="1352"/>
        <end position="1390"/>
    </location>
</feature>
<feature type="compositionally biased region" description="Basic and acidic residues" evidence="1">
    <location>
        <begin position="453"/>
        <end position="464"/>
    </location>
</feature>
<evidence type="ECO:0000313" key="5">
    <source>
        <dbReference type="Proteomes" id="UP000054561"/>
    </source>
</evidence>
<gene>
    <name evidence="4" type="ORF">AK88_02626</name>
</gene>
<feature type="compositionally biased region" description="Basic and acidic residues" evidence="1">
    <location>
        <begin position="1503"/>
        <end position="1539"/>
    </location>
</feature>
<evidence type="ECO:0000313" key="4">
    <source>
        <dbReference type="EMBL" id="KJP87731.1"/>
    </source>
</evidence>
<feature type="compositionally biased region" description="Basic and acidic residues" evidence="1">
    <location>
        <begin position="802"/>
        <end position="812"/>
    </location>
</feature>
<dbReference type="OrthoDB" id="378224at2759"/>
<feature type="signal peptide" evidence="3">
    <location>
        <begin position="1"/>
        <end position="18"/>
    </location>
</feature>
<dbReference type="GeneID" id="24267940"/>
<feature type="region of interest" description="Disordered" evidence="1">
    <location>
        <begin position="782"/>
        <end position="827"/>
    </location>
</feature>
<feature type="compositionally biased region" description="Basic and acidic residues" evidence="1">
    <location>
        <begin position="1353"/>
        <end position="1369"/>
    </location>
</feature>
<feature type="compositionally biased region" description="Basic and acidic residues" evidence="1">
    <location>
        <begin position="1153"/>
        <end position="1167"/>
    </location>
</feature>
<feature type="compositionally biased region" description="Basic and acidic residues" evidence="1">
    <location>
        <begin position="1087"/>
        <end position="1098"/>
    </location>
</feature>
<feature type="compositionally biased region" description="Polar residues" evidence="1">
    <location>
        <begin position="1008"/>
        <end position="1017"/>
    </location>
</feature>
<feature type="compositionally biased region" description="Basic and acidic residues" evidence="1">
    <location>
        <begin position="978"/>
        <end position="1006"/>
    </location>
</feature>
<keyword evidence="2" id="KW-1133">Transmembrane helix</keyword>
<feature type="compositionally biased region" description="Basic and acidic residues" evidence="1">
    <location>
        <begin position="742"/>
        <end position="764"/>
    </location>
</feature>
<feature type="compositionally biased region" description="Basic and acidic residues" evidence="1">
    <location>
        <begin position="1806"/>
        <end position="1816"/>
    </location>
</feature>
<organism evidence="4 5">
    <name type="scientific">Plasmodium fragile</name>
    <dbReference type="NCBI Taxonomy" id="5857"/>
    <lineage>
        <taxon>Eukaryota</taxon>
        <taxon>Sar</taxon>
        <taxon>Alveolata</taxon>
        <taxon>Apicomplexa</taxon>
        <taxon>Aconoidasida</taxon>
        <taxon>Haemosporida</taxon>
        <taxon>Plasmodiidae</taxon>
        <taxon>Plasmodium</taxon>
        <taxon>Plasmodium (Plasmodium)</taxon>
    </lineage>
</organism>
<dbReference type="EMBL" id="KQ001670">
    <property type="protein sequence ID" value="KJP87731.1"/>
    <property type="molecule type" value="Genomic_DNA"/>
</dbReference>
<proteinExistence type="predicted"/>
<reference evidence="4 5" key="1">
    <citation type="submission" date="2014-03" db="EMBL/GenBank/DDBJ databases">
        <title>The Genome Sequence of Plasmodium fragile nilgiri.</title>
        <authorList>
            <consortium name="The Broad Institute Genomics Platform"/>
            <consortium name="The Broad Institute Genome Sequencing Center for Infectious Disease"/>
            <person name="Neafsey D."/>
            <person name="Duraisingh M."/>
            <person name="Young S.K."/>
            <person name="Zeng Q."/>
            <person name="Gargeya S."/>
            <person name="Abouelleil A."/>
            <person name="Alvarado L."/>
            <person name="Chapman S.B."/>
            <person name="Gainer-Dewar J."/>
            <person name="Goldberg J."/>
            <person name="Griggs A."/>
            <person name="Gujja S."/>
            <person name="Hansen M."/>
            <person name="Howarth C."/>
            <person name="Imamovic A."/>
            <person name="Larimer J."/>
            <person name="Pearson M."/>
            <person name="Poon T.W."/>
            <person name="Priest M."/>
            <person name="Roberts A."/>
            <person name="Saif S."/>
            <person name="Shea T."/>
            <person name="Sykes S."/>
            <person name="Wortman J."/>
            <person name="Nusbaum C."/>
            <person name="Birren B."/>
        </authorList>
    </citation>
    <scope>NUCLEOTIDE SEQUENCE [LARGE SCALE GENOMIC DNA]</scope>
    <source>
        <strain evidence="5">nilgiri</strain>
    </source>
</reference>
<dbReference type="VEuPathDB" id="PlasmoDB:AK88_02626"/>
<feature type="chain" id="PRO_5005431068" description="TRAP-like protein" evidence="3">
    <location>
        <begin position="19"/>
        <end position="1926"/>
    </location>
</feature>
<feature type="compositionally biased region" description="Polar residues" evidence="1">
    <location>
        <begin position="677"/>
        <end position="689"/>
    </location>
</feature>
<keyword evidence="3" id="KW-0732">Signal</keyword>
<keyword evidence="2" id="KW-0472">Membrane</keyword>
<name>A0A0D9QPW8_PLAFR</name>
<feature type="compositionally biased region" description="Acidic residues" evidence="1">
    <location>
        <begin position="1474"/>
        <end position="1487"/>
    </location>
</feature>
<feature type="compositionally biased region" description="Polar residues" evidence="1">
    <location>
        <begin position="1840"/>
        <end position="1851"/>
    </location>
</feature>